<gene>
    <name evidence="2" type="ORF">OCTVUL_1B017965</name>
</gene>
<feature type="coiled-coil region" evidence="1">
    <location>
        <begin position="111"/>
        <end position="138"/>
    </location>
</feature>
<protein>
    <submittedName>
        <fullName evidence="2">Uncharacterized protein</fullName>
    </submittedName>
</protein>
<evidence type="ECO:0000256" key="1">
    <source>
        <dbReference type="SAM" id="Coils"/>
    </source>
</evidence>
<evidence type="ECO:0000313" key="2">
    <source>
        <dbReference type="EMBL" id="CAI9734461.1"/>
    </source>
</evidence>
<dbReference type="EMBL" id="OX597829">
    <property type="protein sequence ID" value="CAI9734461.1"/>
    <property type="molecule type" value="Genomic_DNA"/>
</dbReference>
<keyword evidence="1" id="KW-0175">Coiled coil</keyword>
<dbReference type="PANTHER" id="PTHR45913:SF5">
    <property type="entry name" value="GENERAL TRANSCRIPTION FACTOR II-I REPEAT DOMAIN-CONTAINING PROTEIN 2A-LIKE PROTEIN"/>
    <property type="match status" value="1"/>
</dbReference>
<dbReference type="PANTHER" id="PTHR45913">
    <property type="entry name" value="EPM2A-INTERACTING PROTEIN 1"/>
    <property type="match status" value="1"/>
</dbReference>
<accession>A0AA36BHD8</accession>
<dbReference type="AlphaFoldDB" id="A0AA36BHD8"/>
<keyword evidence="3" id="KW-1185">Reference proteome</keyword>
<proteinExistence type="predicted"/>
<organism evidence="2 3">
    <name type="scientific">Octopus vulgaris</name>
    <name type="common">Common octopus</name>
    <dbReference type="NCBI Taxonomy" id="6645"/>
    <lineage>
        <taxon>Eukaryota</taxon>
        <taxon>Metazoa</taxon>
        <taxon>Spiralia</taxon>
        <taxon>Lophotrochozoa</taxon>
        <taxon>Mollusca</taxon>
        <taxon>Cephalopoda</taxon>
        <taxon>Coleoidea</taxon>
        <taxon>Octopodiformes</taxon>
        <taxon>Octopoda</taxon>
        <taxon>Incirrata</taxon>
        <taxon>Octopodidae</taxon>
        <taxon>Octopus</taxon>
    </lineage>
</organism>
<dbReference type="Proteomes" id="UP001162480">
    <property type="component" value="Chromosome 16"/>
</dbReference>
<name>A0AA36BHD8_OCTVU</name>
<reference evidence="2" key="1">
    <citation type="submission" date="2023-08" db="EMBL/GenBank/DDBJ databases">
        <authorList>
            <person name="Alioto T."/>
            <person name="Alioto T."/>
            <person name="Gomez Garrido J."/>
        </authorList>
    </citation>
    <scope>NUCLEOTIDE SEQUENCE</scope>
</reference>
<evidence type="ECO:0000313" key="3">
    <source>
        <dbReference type="Proteomes" id="UP001162480"/>
    </source>
</evidence>
<sequence>MTASCDISFFLCDIFTKLNDLNKLLQGNGKTPVDCKSFITTFILKLALYKTNITKRQFPQFPQLDSLKDELVDEDLTTHRSYLQSLRNNMVERFQNVIALNIPNWQSNPFEVDAVDCVDDVQEELKELQNENDAIMQYHCNGKEGPTMFQICDVLCNSKKL</sequence>